<dbReference type="PRINTS" id="PR00411">
    <property type="entry name" value="PNDRDTASEI"/>
</dbReference>
<evidence type="ECO:0000256" key="1">
    <source>
        <dbReference type="ARBA" id="ARBA00001974"/>
    </source>
</evidence>
<evidence type="ECO:0000259" key="5">
    <source>
        <dbReference type="Pfam" id="PF00890"/>
    </source>
</evidence>
<keyword evidence="3" id="KW-0274">FAD</keyword>
<dbReference type="Pfam" id="PF00890">
    <property type="entry name" value="FAD_binding_2"/>
    <property type="match status" value="1"/>
</dbReference>
<dbReference type="InterPro" id="IPR036188">
    <property type="entry name" value="FAD/NAD-bd_sf"/>
</dbReference>
<sequence>MTQQETYSCDVLVVGTGAAGMAAAITAKYHGLNVLMVEKGATYGGTSARSGGWLWIPCTALGKAWGHADTPEAVKAYLKHEGGSAYNEERVDAFLESGGKAVDFFTKHTAVQFDMPLTFPDYHAEAPGAAQGGRSMVARPFDARELGERMDELEPPLPELTVFGMMIGSGNDIKHFMRATRSVESAVYATKRLSKHLWQTFKLGRGMTLTNGNALVGRLAKSAFDLNIPMWLNSPVHELIQDKGAVVGAKVLRDGREVTIQAARGVVLAAGGFPHDIARRKELYAHAPTGMEHWSPTPKTNTGDSLKMFEAIGGRGDTHLPNPAAWAPVSLTKREDGSQGVMPHFIDRAKPGVIAVTRHGKRFTNEANSYHDYVQAMVKACEHEDEVASWLICDHRTLRRYGLGCVAPFPLPIGRHLKSGYLLKGRTLAQLASTAGIDAKQLVQTVENFNRQARTGQDLEFGKGSKAYNRYQGDAYHAPNPCVAPIENGPFYAVKIVPGDIGTYDGIPVDRHSRVLGADKQPIAGLYAVGNDATSIMGGNYPGAGITLGPALTFGYAVGMHLSQAGQVREIKDAKKVS</sequence>
<evidence type="ECO:0000313" key="7">
    <source>
        <dbReference type="Proteomes" id="UP000242930"/>
    </source>
</evidence>
<dbReference type="SUPFAM" id="SSF56425">
    <property type="entry name" value="Succinate dehydrogenase/fumarate reductase flavoprotein, catalytic domain"/>
    <property type="match status" value="1"/>
</dbReference>
<evidence type="ECO:0000313" key="6">
    <source>
        <dbReference type="EMBL" id="SEJ14356.1"/>
    </source>
</evidence>
<proteinExistence type="predicted"/>
<dbReference type="STRING" id="915471.SAMN05216201_10543"/>
<keyword evidence="2" id="KW-0285">Flavoprotein</keyword>
<keyword evidence="4" id="KW-0560">Oxidoreductase</keyword>
<feature type="domain" description="FAD-dependent oxidoreductase 2 FAD-binding" evidence="5">
    <location>
        <begin position="10"/>
        <end position="548"/>
    </location>
</feature>
<reference evidence="7" key="1">
    <citation type="submission" date="2016-10" db="EMBL/GenBank/DDBJ databases">
        <authorList>
            <person name="Varghese N."/>
            <person name="Submissions S."/>
        </authorList>
    </citation>
    <scope>NUCLEOTIDE SEQUENCE [LARGE SCALE GENOMIC DNA]</scope>
    <source>
        <strain evidence="7">LMG 25967</strain>
    </source>
</reference>
<dbReference type="GO" id="GO:0008202">
    <property type="term" value="P:steroid metabolic process"/>
    <property type="evidence" value="ECO:0007669"/>
    <property type="project" value="UniProtKB-ARBA"/>
</dbReference>
<dbReference type="Proteomes" id="UP000242930">
    <property type="component" value="Unassembled WGS sequence"/>
</dbReference>
<comment type="cofactor">
    <cofactor evidence="1">
        <name>FAD</name>
        <dbReference type="ChEBI" id="CHEBI:57692"/>
    </cofactor>
</comment>
<dbReference type="SUPFAM" id="SSF51905">
    <property type="entry name" value="FAD/NAD(P)-binding domain"/>
    <property type="match status" value="1"/>
</dbReference>
<dbReference type="PANTHER" id="PTHR43400:SF10">
    <property type="entry name" value="3-OXOSTEROID 1-DEHYDROGENASE"/>
    <property type="match status" value="1"/>
</dbReference>
<accession>A0A1H6WF72</accession>
<evidence type="ECO:0000256" key="4">
    <source>
        <dbReference type="ARBA" id="ARBA00023002"/>
    </source>
</evidence>
<dbReference type="AlphaFoldDB" id="A0A1H6WF72"/>
<dbReference type="PANTHER" id="PTHR43400">
    <property type="entry name" value="FUMARATE REDUCTASE"/>
    <property type="match status" value="1"/>
</dbReference>
<evidence type="ECO:0000256" key="2">
    <source>
        <dbReference type="ARBA" id="ARBA00022630"/>
    </source>
</evidence>
<name>A0A1H6WF72_9PSED</name>
<dbReference type="Gene3D" id="3.50.50.60">
    <property type="entry name" value="FAD/NAD(P)-binding domain"/>
    <property type="match status" value="2"/>
</dbReference>
<dbReference type="InterPro" id="IPR003953">
    <property type="entry name" value="FAD-dep_OxRdtase_2_FAD-bd"/>
</dbReference>
<dbReference type="GO" id="GO:0016491">
    <property type="term" value="F:oxidoreductase activity"/>
    <property type="evidence" value="ECO:0007669"/>
    <property type="project" value="UniProtKB-KW"/>
</dbReference>
<dbReference type="RefSeq" id="WP_090309309.1">
    <property type="nucleotide sequence ID" value="NZ_FNZE01000005.1"/>
</dbReference>
<protein>
    <submittedName>
        <fullName evidence="6">Succinate dehydrogenase/fumarate reductase, flavoprotein subunit</fullName>
    </submittedName>
</protein>
<dbReference type="EMBL" id="FNZE01000005">
    <property type="protein sequence ID" value="SEJ14356.1"/>
    <property type="molecule type" value="Genomic_DNA"/>
</dbReference>
<dbReference type="InterPro" id="IPR050315">
    <property type="entry name" value="FAD-oxidoreductase_2"/>
</dbReference>
<keyword evidence="7" id="KW-1185">Reference proteome</keyword>
<evidence type="ECO:0000256" key="3">
    <source>
        <dbReference type="ARBA" id="ARBA00022827"/>
    </source>
</evidence>
<organism evidence="6 7">
    <name type="scientific">Pseudomonas linyingensis</name>
    <dbReference type="NCBI Taxonomy" id="915471"/>
    <lineage>
        <taxon>Bacteria</taxon>
        <taxon>Pseudomonadati</taxon>
        <taxon>Pseudomonadota</taxon>
        <taxon>Gammaproteobacteria</taxon>
        <taxon>Pseudomonadales</taxon>
        <taxon>Pseudomonadaceae</taxon>
        <taxon>Pseudomonas</taxon>
    </lineage>
</organism>
<dbReference type="NCBIfam" id="NF004789">
    <property type="entry name" value="PRK06134.1"/>
    <property type="match status" value="1"/>
</dbReference>
<gene>
    <name evidence="6" type="ORF">SAMN05216201_10543</name>
</gene>
<dbReference type="OrthoDB" id="9813348at2"/>
<dbReference type="InterPro" id="IPR027477">
    <property type="entry name" value="Succ_DH/fumarate_Rdtase_cat_sf"/>
</dbReference>